<dbReference type="STRING" id="915059.NH26_21600"/>
<proteinExistence type="predicted"/>
<evidence type="ECO:0000313" key="2">
    <source>
        <dbReference type="Proteomes" id="UP000179797"/>
    </source>
</evidence>
<dbReference type="OrthoDB" id="977548at2"/>
<dbReference type="RefSeq" id="WP_044221010.1">
    <property type="nucleotide sequence ID" value="NZ_JRYR02000002.1"/>
</dbReference>
<reference evidence="1 2" key="1">
    <citation type="journal article" date="2012" name="Int. J. Syst. Evol. Microbiol.">
        <title>Flammeovirga pacifica sp. nov., isolated from deep-sea sediment.</title>
        <authorList>
            <person name="Xu H."/>
            <person name="Fu Y."/>
            <person name="Yang N."/>
            <person name="Ding Z."/>
            <person name="Lai Q."/>
            <person name="Zeng R."/>
        </authorList>
    </citation>
    <scope>NUCLEOTIDE SEQUENCE [LARGE SCALE GENOMIC DNA]</scope>
    <source>
        <strain evidence="2">DSM 24597 / LMG 26175 / WPAGA1</strain>
    </source>
</reference>
<sequence length="771" mass="90197">MKYHIYKIVVFLFVFGGVFVPNTFAQDEDEATKREREQFENVDYKKYFPIIKPNADFKITEPALHKLKKIIRYQPLEVNPLFQVSEYYFQRINDFDVLQQYQALHSTCDSALRYIDLFENQLTEKEVKKKWKKYYMEFLQFPANKDLVLEKVTLIEIKNELNRRREVLTKQKTEVDSIYINFKECINEYLIANKYFREVCGTYPTIKELYILAENDAVFDKMLPIKEHYLKSLEAFERYNQALKVHPMKGYTTEVIEEDILNYRIHGLTTNSFLEGDIKLWNYADWYDQTLDYYRKEILPMRELVINYDHYLNSVLKEKENSTIPSEDQFYLDIRKIGKIKKYDPNAYPVNIFEYKEQKINLLNQISYSNILNSGQKGDLKYIRSQADIWTECRKAIDKLDHINTNKESLGYKKHAQFFTQEYNDELSNYVGNQRAEIDITQTNAEVLLKNIIVDYFSTNPSDSVQFIPYQKDSISLEVIQETDSLVVRKINTLYTRPNKNNHTLLIGTIKDKNQVNIFVADIDSANEINWLTKHPLNTKDYQGNASIDIPSITVKGGAIHLMVSLQGIKKEKTSIEIDNQVILVDTRNGNLMNEIPMLSKKYPRVFEYLQESKSYLIGFKGDSKLNIQEYDTLTIQNIKIDGEILWNTNLLMQGMLTEIIALPTQYLIVANINKLSNMTGSNTLIAENSEFGNFNTAILKLDTFGKAVNGTVLKSSQPYETIFALSDYDNTLNLIGVKGNFSTTKDYNTRELMLINMRINNFKVEEKNIQ</sequence>
<protein>
    <submittedName>
        <fullName evidence="1">Uncharacterized protein</fullName>
    </submittedName>
</protein>
<gene>
    <name evidence="1" type="ORF">NH26_21600</name>
</gene>
<comment type="caution">
    <text evidence="1">The sequence shown here is derived from an EMBL/GenBank/DDBJ whole genome shotgun (WGS) entry which is preliminary data.</text>
</comment>
<organism evidence="1 2">
    <name type="scientific">Flammeovirga pacifica</name>
    <dbReference type="NCBI Taxonomy" id="915059"/>
    <lineage>
        <taxon>Bacteria</taxon>
        <taxon>Pseudomonadati</taxon>
        <taxon>Bacteroidota</taxon>
        <taxon>Cytophagia</taxon>
        <taxon>Cytophagales</taxon>
        <taxon>Flammeovirgaceae</taxon>
        <taxon>Flammeovirga</taxon>
    </lineage>
</organism>
<keyword evidence="2" id="KW-1185">Reference proteome</keyword>
<dbReference type="EMBL" id="JRYR02000002">
    <property type="protein sequence ID" value="OHX64202.1"/>
    <property type="molecule type" value="Genomic_DNA"/>
</dbReference>
<evidence type="ECO:0000313" key="1">
    <source>
        <dbReference type="EMBL" id="OHX64202.1"/>
    </source>
</evidence>
<dbReference type="Proteomes" id="UP000179797">
    <property type="component" value="Unassembled WGS sequence"/>
</dbReference>
<accession>A0A1S1YT45</accession>
<dbReference type="AlphaFoldDB" id="A0A1S1YT45"/>
<name>A0A1S1YT45_FLAPC</name>